<dbReference type="AlphaFoldDB" id="A0A315ZNM8"/>
<proteinExistence type="predicted"/>
<reference evidence="3" key="1">
    <citation type="submission" date="2017-07" db="EMBL/GenBank/DDBJ databases">
        <authorList>
            <person name="Varghese N."/>
            <person name="Submissions S."/>
        </authorList>
    </citation>
    <scope>NUCLEOTIDE SEQUENCE [LARGE SCALE GENOMIC DNA]</scope>
    <source>
        <strain evidence="3">NLAE-zl-C134</strain>
    </source>
</reference>
<feature type="transmembrane region" description="Helical" evidence="1">
    <location>
        <begin position="12"/>
        <end position="34"/>
    </location>
</feature>
<dbReference type="RefSeq" id="WP_109714485.1">
    <property type="nucleotide sequence ID" value="NZ_QGDS01000021.1"/>
</dbReference>
<dbReference type="EMBL" id="UHJJ01000021">
    <property type="protein sequence ID" value="SUQ16078.1"/>
    <property type="molecule type" value="Genomic_DNA"/>
</dbReference>
<evidence type="ECO:0000313" key="3">
    <source>
        <dbReference type="Proteomes" id="UP000254051"/>
    </source>
</evidence>
<gene>
    <name evidence="2" type="ORF">SAMN05216529_12112</name>
</gene>
<keyword evidence="3" id="KW-1185">Reference proteome</keyword>
<sequence>MTRFQYKKSQYTYRRLILSVCVFMLIVIFFYQGIGSLSESSLRRQKESLENALSRSITYCYAVEGSYPQSLDYLKEHYGLTYNEDRLFVDYRVSGANVLPDVTVIEIEEGD</sequence>
<keyword evidence="1" id="KW-0812">Transmembrane</keyword>
<name>A0A315ZNM8_9FIRM</name>
<protein>
    <submittedName>
        <fullName evidence="2">Uncharacterized protein</fullName>
    </submittedName>
</protein>
<accession>A0A315ZNM8</accession>
<organism evidence="2 3">
    <name type="scientific">Faecalicatena contorta</name>
    <dbReference type="NCBI Taxonomy" id="39482"/>
    <lineage>
        <taxon>Bacteria</taxon>
        <taxon>Bacillati</taxon>
        <taxon>Bacillota</taxon>
        <taxon>Clostridia</taxon>
        <taxon>Lachnospirales</taxon>
        <taxon>Lachnospiraceae</taxon>
        <taxon>Faecalicatena</taxon>
    </lineage>
</organism>
<keyword evidence="1" id="KW-1133">Transmembrane helix</keyword>
<evidence type="ECO:0000313" key="2">
    <source>
        <dbReference type="EMBL" id="SUQ16078.1"/>
    </source>
</evidence>
<dbReference type="Proteomes" id="UP000254051">
    <property type="component" value="Unassembled WGS sequence"/>
</dbReference>
<keyword evidence="1" id="KW-0472">Membrane</keyword>
<dbReference type="OrthoDB" id="9815367at2"/>
<evidence type="ECO:0000256" key="1">
    <source>
        <dbReference type="SAM" id="Phobius"/>
    </source>
</evidence>